<dbReference type="InterPro" id="IPR015915">
    <property type="entry name" value="Kelch-typ_b-propeller"/>
</dbReference>
<comment type="caution">
    <text evidence="2">The sequence shown here is derived from an EMBL/GenBank/DDBJ whole genome shotgun (WGS) entry which is preliminary data.</text>
</comment>
<reference evidence="2 3" key="1">
    <citation type="journal article" date="2022" name="Nat. Genet.">
        <title>Improved pea reference genome and pan-genome highlight genomic features and evolutionary characteristics.</title>
        <authorList>
            <person name="Yang T."/>
            <person name="Liu R."/>
            <person name="Luo Y."/>
            <person name="Hu S."/>
            <person name="Wang D."/>
            <person name="Wang C."/>
            <person name="Pandey M.K."/>
            <person name="Ge S."/>
            <person name="Xu Q."/>
            <person name="Li N."/>
            <person name="Li G."/>
            <person name="Huang Y."/>
            <person name="Saxena R.K."/>
            <person name="Ji Y."/>
            <person name="Li M."/>
            <person name="Yan X."/>
            <person name="He Y."/>
            <person name="Liu Y."/>
            <person name="Wang X."/>
            <person name="Xiang C."/>
            <person name="Varshney R.K."/>
            <person name="Ding H."/>
            <person name="Gao S."/>
            <person name="Zong X."/>
        </authorList>
    </citation>
    <scope>NUCLEOTIDE SEQUENCE [LARGE SCALE GENOMIC DNA]</scope>
    <source>
        <strain evidence="2 3">cv. Zhongwan 6</strain>
    </source>
</reference>
<name>A0A9D5AGZ6_PEA</name>
<sequence>EKIGMKNLSLNLIPCLPDDVAVNCLVRVPRSQHTTLSLVSKSFRSLLSSPLFFTARSLLHSTQHILYLSIRTRASTLQWFTLHNNHHLIPLPPLPSPAIGSAYAVIGHAIYVIGGSINDIPSRHVWILDCRFHRWHPGPSMRVSREFAAAGVVDGKIYVIGGCVPDNWSRSANWAEVFSPATNSWEGIPSPPEIREKWMHASAVVDGKIYAMADRGGVSLDPCSSAWESVESELDLGWRGRACVVNGILYCYNYLGKIKGFDVKERLWKELNGVEKGLPRFLCGATMADVGGKLVVVWECQGNATEKGKEMEIWCAEIDVNKNRDGELWGEVCWLNNVLSVPKGSSIVHCSSVAL</sequence>
<dbReference type="PANTHER" id="PTHR24414:SF23">
    <property type="entry name" value="F-BOX_KELCH-REPEAT PROTEIN SKIP6"/>
    <property type="match status" value="1"/>
</dbReference>
<evidence type="ECO:0000259" key="1">
    <source>
        <dbReference type="SMART" id="SM00256"/>
    </source>
</evidence>
<dbReference type="InterPro" id="IPR036047">
    <property type="entry name" value="F-box-like_dom_sf"/>
</dbReference>
<protein>
    <recommendedName>
        <fullName evidence="1">F-box domain-containing protein</fullName>
    </recommendedName>
</protein>
<dbReference type="InterPro" id="IPR050354">
    <property type="entry name" value="F-box/kelch-repeat_ARATH"/>
</dbReference>
<dbReference type="CDD" id="cd22152">
    <property type="entry name" value="F-box_AtAFR-like"/>
    <property type="match status" value="1"/>
</dbReference>
<dbReference type="Pfam" id="PF00646">
    <property type="entry name" value="F-box"/>
    <property type="match status" value="1"/>
</dbReference>
<dbReference type="Gramene" id="Psat05G0209400-T1">
    <property type="protein sequence ID" value="KAI5405185.1"/>
    <property type="gene ID" value="KIW84_052094"/>
</dbReference>
<dbReference type="SMART" id="SM00612">
    <property type="entry name" value="Kelch"/>
    <property type="match status" value="2"/>
</dbReference>
<dbReference type="Pfam" id="PF25210">
    <property type="entry name" value="Kelch_FKB95"/>
    <property type="match status" value="1"/>
</dbReference>
<proteinExistence type="predicted"/>
<dbReference type="InterPro" id="IPR006652">
    <property type="entry name" value="Kelch_1"/>
</dbReference>
<dbReference type="InterPro" id="IPR001810">
    <property type="entry name" value="F-box_dom"/>
</dbReference>
<dbReference type="SUPFAM" id="SSF117281">
    <property type="entry name" value="Kelch motif"/>
    <property type="match status" value="1"/>
</dbReference>
<evidence type="ECO:0000313" key="2">
    <source>
        <dbReference type="EMBL" id="KAI5405185.1"/>
    </source>
</evidence>
<evidence type="ECO:0000313" key="3">
    <source>
        <dbReference type="Proteomes" id="UP001058974"/>
    </source>
</evidence>
<gene>
    <name evidence="2" type="ORF">KIW84_052094</name>
</gene>
<organism evidence="2 3">
    <name type="scientific">Pisum sativum</name>
    <name type="common">Garden pea</name>
    <name type="synonym">Lathyrus oleraceus</name>
    <dbReference type="NCBI Taxonomy" id="3888"/>
    <lineage>
        <taxon>Eukaryota</taxon>
        <taxon>Viridiplantae</taxon>
        <taxon>Streptophyta</taxon>
        <taxon>Embryophyta</taxon>
        <taxon>Tracheophyta</taxon>
        <taxon>Spermatophyta</taxon>
        <taxon>Magnoliopsida</taxon>
        <taxon>eudicotyledons</taxon>
        <taxon>Gunneridae</taxon>
        <taxon>Pentapetalae</taxon>
        <taxon>rosids</taxon>
        <taxon>fabids</taxon>
        <taxon>Fabales</taxon>
        <taxon>Fabaceae</taxon>
        <taxon>Papilionoideae</taxon>
        <taxon>50 kb inversion clade</taxon>
        <taxon>NPAAA clade</taxon>
        <taxon>Hologalegina</taxon>
        <taxon>IRL clade</taxon>
        <taxon>Fabeae</taxon>
        <taxon>Lathyrus</taxon>
    </lineage>
</organism>
<dbReference type="Gene3D" id="2.120.10.80">
    <property type="entry name" value="Kelch-type beta propeller"/>
    <property type="match status" value="1"/>
</dbReference>
<feature type="domain" description="F-box" evidence="1">
    <location>
        <begin position="16"/>
        <end position="56"/>
    </location>
</feature>
<dbReference type="SUPFAM" id="SSF81383">
    <property type="entry name" value="F-box domain"/>
    <property type="match status" value="1"/>
</dbReference>
<dbReference type="EMBL" id="JAMSHJ010000005">
    <property type="protein sequence ID" value="KAI5405185.1"/>
    <property type="molecule type" value="Genomic_DNA"/>
</dbReference>
<dbReference type="InterPro" id="IPR057499">
    <property type="entry name" value="Kelch_FKB95"/>
</dbReference>
<accession>A0A9D5AGZ6</accession>
<keyword evidence="3" id="KW-1185">Reference proteome</keyword>
<feature type="non-terminal residue" evidence="2">
    <location>
        <position position="1"/>
    </location>
</feature>
<dbReference type="SMART" id="SM00256">
    <property type="entry name" value="FBOX"/>
    <property type="match status" value="1"/>
</dbReference>
<dbReference type="AlphaFoldDB" id="A0A9D5AGZ6"/>
<dbReference type="PANTHER" id="PTHR24414">
    <property type="entry name" value="F-BOX/KELCH-REPEAT PROTEIN SKIP4"/>
    <property type="match status" value="1"/>
</dbReference>
<dbReference type="Proteomes" id="UP001058974">
    <property type="component" value="Chromosome 5"/>
</dbReference>